<reference evidence="8" key="2">
    <citation type="journal article" date="2013" name="G3 (Bethesda)">
        <title>Genomes of Ashbya fungi isolated from insects reveal four mating-type loci, numerous translocations, lack of transposons, and distinct gene duplications.</title>
        <authorList>
            <person name="Dietrich F.S."/>
            <person name="Voegeli S."/>
            <person name="Kuo S."/>
            <person name="Philippsen P."/>
        </authorList>
    </citation>
    <scope>GENOME REANNOTATION</scope>
    <source>
        <strain evidence="8">ATCC 10895 / CBS 109.51 / FGSC 9923 / NRRL Y-1056</strain>
    </source>
</reference>
<evidence type="ECO:0000256" key="4">
    <source>
        <dbReference type="PROSITE-ProRule" id="PRU00600"/>
    </source>
</evidence>
<evidence type="ECO:0000256" key="3">
    <source>
        <dbReference type="ARBA" id="ARBA00022833"/>
    </source>
</evidence>
<dbReference type="FunFam" id="6.10.250.3410:FF:000001">
    <property type="entry name" value="Protein DBF4 homolog A"/>
    <property type="match status" value="1"/>
</dbReference>
<organism evidence="7 8">
    <name type="scientific">Eremothecium gossypii (strain ATCC 10895 / CBS 109.51 / FGSC 9923 / NRRL Y-1056)</name>
    <name type="common">Yeast</name>
    <name type="synonym">Ashbya gossypii</name>
    <dbReference type="NCBI Taxonomy" id="284811"/>
    <lineage>
        <taxon>Eukaryota</taxon>
        <taxon>Fungi</taxon>
        <taxon>Dikarya</taxon>
        <taxon>Ascomycota</taxon>
        <taxon>Saccharomycotina</taxon>
        <taxon>Saccharomycetes</taxon>
        <taxon>Saccharomycetales</taxon>
        <taxon>Saccharomycetaceae</taxon>
        <taxon>Eremothecium</taxon>
    </lineage>
</organism>
<accession>Q750Z2</accession>
<dbReference type="InterPro" id="IPR013939">
    <property type="entry name" value="Regulatory_Dfp1/Him1"/>
</dbReference>
<evidence type="ECO:0000313" key="8">
    <source>
        <dbReference type="Proteomes" id="UP000000591"/>
    </source>
</evidence>
<feature type="domain" description="DBF4-type" evidence="6">
    <location>
        <begin position="558"/>
        <end position="607"/>
    </location>
</feature>
<dbReference type="PANTHER" id="PTHR15375">
    <property type="entry name" value="ACTIVATOR OF S-PHASE KINASE-RELATED"/>
    <property type="match status" value="1"/>
</dbReference>
<dbReference type="InterPro" id="IPR006572">
    <property type="entry name" value="Znf_DBF"/>
</dbReference>
<dbReference type="FunCoup" id="Q750Z2">
    <property type="interactions" value="217"/>
</dbReference>
<reference evidence="7 8" key="1">
    <citation type="journal article" date="2004" name="Science">
        <title>The Ashbya gossypii genome as a tool for mapping the ancient Saccharomyces cerevisiae genome.</title>
        <authorList>
            <person name="Dietrich F.S."/>
            <person name="Voegeli S."/>
            <person name="Brachat S."/>
            <person name="Lerch A."/>
            <person name="Gates K."/>
            <person name="Steiner S."/>
            <person name="Mohr C."/>
            <person name="Pohlmann R."/>
            <person name="Luedi P."/>
            <person name="Choi S."/>
            <person name="Wing R.A."/>
            <person name="Flavier A."/>
            <person name="Gaffney T.D."/>
            <person name="Philippsen P."/>
        </authorList>
    </citation>
    <scope>NUCLEOTIDE SEQUENCE [LARGE SCALE GENOMIC DNA]</scope>
    <source>
        <strain evidence="8">ATCC 10895 / CBS 109.51 / FGSC 9923 / NRRL Y-1056</strain>
    </source>
</reference>
<evidence type="ECO:0000256" key="1">
    <source>
        <dbReference type="ARBA" id="ARBA00022723"/>
    </source>
</evidence>
<keyword evidence="8" id="KW-1185">Reference proteome</keyword>
<dbReference type="Pfam" id="PF22437">
    <property type="entry name" value="DBF4_BRCT"/>
    <property type="match status" value="1"/>
</dbReference>
<dbReference type="OMA" id="GMKIWAI"/>
<dbReference type="HOGENOM" id="CLU_023948_0_0_1"/>
<dbReference type="Pfam" id="PF07535">
    <property type="entry name" value="zf-DBF"/>
    <property type="match status" value="1"/>
</dbReference>
<feature type="compositionally biased region" description="Polar residues" evidence="5">
    <location>
        <begin position="533"/>
        <end position="547"/>
    </location>
</feature>
<dbReference type="KEGG" id="ago:AGOS_AGL205C"/>
<dbReference type="InterPro" id="IPR051590">
    <property type="entry name" value="Replication_Regulatory_Kinase"/>
</dbReference>
<dbReference type="Proteomes" id="UP000000591">
    <property type="component" value="Chromosome VII"/>
</dbReference>
<evidence type="ECO:0000256" key="5">
    <source>
        <dbReference type="SAM" id="MobiDB-lite"/>
    </source>
</evidence>
<dbReference type="SMART" id="SM00586">
    <property type="entry name" value="ZnF_DBF"/>
    <property type="match status" value="1"/>
</dbReference>
<keyword evidence="1" id="KW-0479">Metal-binding</keyword>
<dbReference type="GO" id="GO:0043539">
    <property type="term" value="F:protein serine/threonine kinase activator activity"/>
    <property type="evidence" value="ECO:0000318"/>
    <property type="project" value="GO_Central"/>
</dbReference>
<feature type="region of interest" description="Disordered" evidence="5">
    <location>
        <begin position="530"/>
        <end position="556"/>
    </location>
</feature>
<dbReference type="PROSITE" id="PS51265">
    <property type="entry name" value="ZF_DBF4"/>
    <property type="match status" value="1"/>
</dbReference>
<dbReference type="GO" id="GO:0010571">
    <property type="term" value="P:positive regulation of nuclear cell cycle DNA replication"/>
    <property type="evidence" value="ECO:0000318"/>
    <property type="project" value="GO_Central"/>
</dbReference>
<dbReference type="GO" id="GO:1901987">
    <property type="term" value="P:regulation of cell cycle phase transition"/>
    <property type="evidence" value="ECO:0000318"/>
    <property type="project" value="GO_Central"/>
</dbReference>
<dbReference type="InterPro" id="IPR036420">
    <property type="entry name" value="BRCT_dom_sf"/>
</dbReference>
<protein>
    <submittedName>
        <fullName evidence="7">AGL205Cp</fullName>
    </submittedName>
</protein>
<dbReference type="GO" id="GO:0008270">
    <property type="term" value="F:zinc ion binding"/>
    <property type="evidence" value="ECO:0007669"/>
    <property type="project" value="UniProtKB-KW"/>
</dbReference>
<dbReference type="PANTHER" id="PTHR15375:SF26">
    <property type="entry name" value="PROTEIN CHIFFON"/>
    <property type="match status" value="1"/>
</dbReference>
<dbReference type="InParanoid" id="Q750Z2"/>
<dbReference type="GO" id="GO:0031431">
    <property type="term" value="C:Dbf4-dependent protein kinase complex"/>
    <property type="evidence" value="ECO:0000318"/>
    <property type="project" value="GO_Central"/>
</dbReference>
<dbReference type="Pfam" id="PF08630">
    <property type="entry name" value="Dfp1_Him1_M"/>
    <property type="match status" value="1"/>
</dbReference>
<evidence type="ECO:0000259" key="6">
    <source>
        <dbReference type="PROSITE" id="PS51265"/>
    </source>
</evidence>
<name>Q750Z2_EREGS</name>
<dbReference type="EMBL" id="AE016820">
    <property type="protein sequence ID" value="AAS54286.1"/>
    <property type="molecule type" value="Genomic_DNA"/>
</dbReference>
<dbReference type="eggNOG" id="KOG4139">
    <property type="taxonomic scope" value="Eukaryota"/>
</dbReference>
<dbReference type="Gene3D" id="6.10.250.3410">
    <property type="entry name" value="DBF zinc finger"/>
    <property type="match status" value="1"/>
</dbReference>
<feature type="region of interest" description="Disordered" evidence="5">
    <location>
        <begin position="1"/>
        <end position="37"/>
    </location>
</feature>
<evidence type="ECO:0000256" key="2">
    <source>
        <dbReference type="ARBA" id="ARBA00022771"/>
    </source>
</evidence>
<dbReference type="GeneID" id="4622755"/>
<dbReference type="AlphaFoldDB" id="Q750Z2"/>
<dbReference type="OrthoDB" id="21380at2759"/>
<gene>
    <name evidence="7" type="ORF">AGOS_AGL205C</name>
</gene>
<dbReference type="InterPro" id="IPR038545">
    <property type="entry name" value="Znf_DBF_sf"/>
</dbReference>
<keyword evidence="3" id="KW-0862">Zinc</keyword>
<keyword evidence="2 4" id="KW-0863">Zinc-finger</keyword>
<dbReference type="InterPro" id="IPR055116">
    <property type="entry name" value="DBF4_BRCT"/>
</dbReference>
<evidence type="ECO:0000313" key="7">
    <source>
        <dbReference type="EMBL" id="AAS54286.1"/>
    </source>
</evidence>
<dbReference type="STRING" id="284811.Q750Z2"/>
<dbReference type="GO" id="GO:0003676">
    <property type="term" value="F:nucleic acid binding"/>
    <property type="evidence" value="ECO:0007669"/>
    <property type="project" value="InterPro"/>
</dbReference>
<dbReference type="RefSeq" id="NP_986462.1">
    <property type="nucleotide sequence ID" value="NM_211524.1"/>
</dbReference>
<sequence length="615" mass="68304">MGSPIKPGGPGRVATGPGSKYGRSPLKENDPNNQLRGVKAGIGSAVQCFPGKKRSLNLLEETEKVRSKRAKAAGVAHPTGSPITGGVAGGRTIEGAVLITRQQAQRRAEQSKITAKDLLDWQQNWKRIMRKDTRIYFDTAVVDHLQGAKLEKRKELLKRGFSILGAQMKVFFDMDVTIVITSRKLDRYDNLPETDVLFRAYKSSYMKIWNYEKALRFLKNLEVDVDGLEQQNAVGASTGGPLLVIGGGHHNSGLAANALTTTNATATLSKLLESEKLYGPSDRDPKAKRDDVHYFRYPHVYLYDIWQTWAPLITVEWRPSELTEPEKLPYPSVKPGSFGRCPFVGDGTCDELSTRRILKRYKRDCLNEKYALKLRLLYQDSAVPRQIDDISEDEYPVMLPTTAQYPNSKTKYLEVMGIEDSKCKRPPPMSLLTRQETAGEDVLGNDDLCKRKNRIPQEIKASGVNQSLDTNAGGSLSIGNGLAPAKASNVNKSLKSLNRLVVDRKFTQQTIPPPPQAAKPTLTAACIQEKHSASPQGSLAPNHTVTASPVPAKRPLQGKLGGGYCENCRVKYDHLDQHIRTEKHQSFAENDNKFERIDSLINTLRDEYTLYGSSQ</sequence>
<proteinExistence type="predicted"/>
<dbReference type="Gene3D" id="3.40.50.10190">
    <property type="entry name" value="BRCT domain"/>
    <property type="match status" value="1"/>
</dbReference>